<dbReference type="GO" id="GO:0000155">
    <property type="term" value="F:phosphorelay sensor kinase activity"/>
    <property type="evidence" value="ECO:0007669"/>
    <property type="project" value="InterPro"/>
</dbReference>
<dbReference type="InterPro" id="IPR005467">
    <property type="entry name" value="His_kinase_dom"/>
</dbReference>
<evidence type="ECO:0000259" key="9">
    <source>
        <dbReference type="PROSITE" id="PS50109"/>
    </source>
</evidence>
<dbReference type="InterPro" id="IPR003594">
    <property type="entry name" value="HATPase_dom"/>
</dbReference>
<keyword evidence="8" id="KW-0472">Membrane</keyword>
<keyword evidence="11" id="KW-1185">Reference proteome</keyword>
<dbReference type="EMBL" id="JAAGOH010000050">
    <property type="protein sequence ID" value="NDY93850.1"/>
    <property type="molecule type" value="Genomic_DNA"/>
</dbReference>
<dbReference type="Gene3D" id="3.30.565.10">
    <property type="entry name" value="Histidine kinase-like ATPase, C-terminal domain"/>
    <property type="match status" value="1"/>
</dbReference>
<dbReference type="Proteomes" id="UP000484255">
    <property type="component" value="Unassembled WGS sequence"/>
</dbReference>
<evidence type="ECO:0000256" key="5">
    <source>
        <dbReference type="ARBA" id="ARBA00022692"/>
    </source>
</evidence>
<dbReference type="InterPro" id="IPR003661">
    <property type="entry name" value="HisK_dim/P_dom"/>
</dbReference>
<dbReference type="Pfam" id="PF02518">
    <property type="entry name" value="HATPase_c"/>
    <property type="match status" value="1"/>
</dbReference>
<dbReference type="CDD" id="cd00075">
    <property type="entry name" value="HATPase"/>
    <property type="match status" value="1"/>
</dbReference>
<keyword evidence="3" id="KW-0597">Phosphoprotein</keyword>
<evidence type="ECO:0000256" key="4">
    <source>
        <dbReference type="ARBA" id="ARBA00022679"/>
    </source>
</evidence>
<accession>A0A7C9PKU9</accession>
<keyword evidence="5 8" id="KW-0812">Transmembrane</keyword>
<name>A0A7C9PKU9_9BURK</name>
<keyword evidence="4" id="KW-0808">Transferase</keyword>
<feature type="domain" description="Histidine kinase" evidence="9">
    <location>
        <begin position="223"/>
        <end position="451"/>
    </location>
</feature>
<dbReference type="InterPro" id="IPR050428">
    <property type="entry name" value="TCS_sensor_his_kinase"/>
</dbReference>
<dbReference type="SMART" id="SM00387">
    <property type="entry name" value="HATPase_c"/>
    <property type="match status" value="1"/>
</dbReference>
<reference evidence="10 11" key="1">
    <citation type="submission" date="2020-02" db="EMBL/GenBank/DDBJ databases">
        <title>Ideonella bacterium strain TBM-1.</title>
        <authorList>
            <person name="Chen W.-M."/>
        </authorList>
    </citation>
    <scope>NUCLEOTIDE SEQUENCE [LARGE SCALE GENOMIC DNA]</scope>
    <source>
        <strain evidence="10 11">TBM-1</strain>
    </source>
</reference>
<evidence type="ECO:0000313" key="11">
    <source>
        <dbReference type="Proteomes" id="UP000484255"/>
    </source>
</evidence>
<dbReference type="Pfam" id="PF00512">
    <property type="entry name" value="HisKA"/>
    <property type="match status" value="1"/>
</dbReference>
<dbReference type="Gene3D" id="1.10.287.130">
    <property type="match status" value="1"/>
</dbReference>
<evidence type="ECO:0000256" key="8">
    <source>
        <dbReference type="SAM" id="Phobius"/>
    </source>
</evidence>
<dbReference type="InterPro" id="IPR036097">
    <property type="entry name" value="HisK_dim/P_sf"/>
</dbReference>
<evidence type="ECO:0000256" key="3">
    <source>
        <dbReference type="ARBA" id="ARBA00022553"/>
    </source>
</evidence>
<dbReference type="SUPFAM" id="SSF47384">
    <property type="entry name" value="Homodimeric domain of signal transducing histidine kinase"/>
    <property type="match status" value="1"/>
</dbReference>
<dbReference type="PANTHER" id="PTHR45436:SF16">
    <property type="entry name" value="HISTIDINE KINASE"/>
    <property type="match status" value="1"/>
</dbReference>
<dbReference type="GO" id="GO:0005886">
    <property type="term" value="C:plasma membrane"/>
    <property type="evidence" value="ECO:0007669"/>
    <property type="project" value="TreeGrafter"/>
</dbReference>
<organism evidence="10 11">
    <name type="scientific">Ideonella livida</name>
    <dbReference type="NCBI Taxonomy" id="2707176"/>
    <lineage>
        <taxon>Bacteria</taxon>
        <taxon>Pseudomonadati</taxon>
        <taxon>Pseudomonadota</taxon>
        <taxon>Betaproteobacteria</taxon>
        <taxon>Burkholderiales</taxon>
        <taxon>Sphaerotilaceae</taxon>
        <taxon>Ideonella</taxon>
    </lineage>
</organism>
<evidence type="ECO:0000256" key="2">
    <source>
        <dbReference type="ARBA" id="ARBA00012438"/>
    </source>
</evidence>
<dbReference type="InterPro" id="IPR036890">
    <property type="entry name" value="HATPase_C_sf"/>
</dbReference>
<feature type="transmembrane region" description="Helical" evidence="8">
    <location>
        <begin position="7"/>
        <end position="30"/>
    </location>
</feature>
<dbReference type="CDD" id="cd00082">
    <property type="entry name" value="HisKA"/>
    <property type="match status" value="1"/>
</dbReference>
<evidence type="ECO:0000256" key="1">
    <source>
        <dbReference type="ARBA" id="ARBA00000085"/>
    </source>
</evidence>
<dbReference type="RefSeq" id="WP_163459876.1">
    <property type="nucleotide sequence ID" value="NZ_JAAGOH010000050.1"/>
</dbReference>
<dbReference type="SUPFAM" id="SSF55874">
    <property type="entry name" value="ATPase domain of HSP90 chaperone/DNA topoisomerase II/histidine kinase"/>
    <property type="match status" value="1"/>
</dbReference>
<dbReference type="PROSITE" id="PS50109">
    <property type="entry name" value="HIS_KIN"/>
    <property type="match status" value="1"/>
</dbReference>
<gene>
    <name evidence="10" type="ORF">G3A44_21905</name>
</gene>
<comment type="catalytic activity">
    <reaction evidence="1">
        <text>ATP + protein L-histidine = ADP + protein N-phospho-L-histidine.</text>
        <dbReference type="EC" id="2.7.13.3"/>
    </reaction>
</comment>
<proteinExistence type="predicted"/>
<sequence>MRLRRRVATSVAGAVVLFLLVQGLLVLAMVHEQEDELTDNAVAAEASRLAQRLGHDGPQALLDPQALGLPPRFQAWWLGADGQAWPAPAPTPLARLTPGPHRHSDARGEWHLMVTPLAGGRLVVAYDASQEEEKVHDFGLFMAALATLCAAAALALARRLANHAVAPLERVTALLARWAPDRPDEQAAPPRPLDEEAALLDAFARAQRHLERQLAGQQEHLANLRHELRTPLATLRTDLELLVEAAGAAPPDPARARRLQRALRLVDDLADTLSALPAPGAMGTTPSPTPATGVATAPRLALRACVQDAWDSLGDAPARAGLALHLDLPAERQVHADRHVLITLLRNLLGNALEHAAPARCTVRLAPGGGPPRLWVEDDGPGVPESDLPLLFERYWRGRLADAAPVAGRADERGLGLAIARQLANSQGLQLQAEAVQPHGLRLVLCWQAADVDENSTPA</sequence>
<keyword evidence="7 8" id="KW-1133">Transmembrane helix</keyword>
<dbReference type="AlphaFoldDB" id="A0A7C9PKU9"/>
<protein>
    <recommendedName>
        <fullName evidence="2">histidine kinase</fullName>
        <ecNumber evidence="2">2.7.13.3</ecNumber>
    </recommendedName>
</protein>
<keyword evidence="6 10" id="KW-0418">Kinase</keyword>
<dbReference type="PANTHER" id="PTHR45436">
    <property type="entry name" value="SENSOR HISTIDINE KINASE YKOH"/>
    <property type="match status" value="1"/>
</dbReference>
<evidence type="ECO:0000256" key="6">
    <source>
        <dbReference type="ARBA" id="ARBA00022777"/>
    </source>
</evidence>
<evidence type="ECO:0000313" key="10">
    <source>
        <dbReference type="EMBL" id="NDY93850.1"/>
    </source>
</evidence>
<comment type="caution">
    <text evidence="10">The sequence shown here is derived from an EMBL/GenBank/DDBJ whole genome shotgun (WGS) entry which is preliminary data.</text>
</comment>
<dbReference type="EC" id="2.7.13.3" evidence="2"/>
<evidence type="ECO:0000256" key="7">
    <source>
        <dbReference type="ARBA" id="ARBA00022989"/>
    </source>
</evidence>